<accession>A0A1J5PBC0</accession>
<evidence type="ECO:0000313" key="1">
    <source>
        <dbReference type="EMBL" id="OIQ68498.1"/>
    </source>
</evidence>
<reference evidence="1" key="1">
    <citation type="submission" date="2016-10" db="EMBL/GenBank/DDBJ databases">
        <title>Sequence of Gallionella enrichment culture.</title>
        <authorList>
            <person name="Poehlein A."/>
            <person name="Muehling M."/>
            <person name="Daniel R."/>
        </authorList>
    </citation>
    <scope>NUCLEOTIDE SEQUENCE</scope>
</reference>
<sequence>MMAFITHCSKKLARSSLACLLAAALLCLTGGWARAASGQSAEPDGAQVPVLTLDRADGALWLSARFNFDLPAVVEDALLKGIPIYFVAEADLLRERWYWTNRKITSVQRRMRLSYHPLTRRWRLGVGTLDPSETAQGIALNQNFDTLSDVMAAVRRVSRWKIADLADVDSSGKYVVEFRFSLDTSQLPRPLQICTLGQSDWVIDVKASQVFDPEHAK</sequence>
<comment type="caution">
    <text evidence="1">The sequence shown here is derived from an EMBL/GenBank/DDBJ whole genome shotgun (WGS) entry which is preliminary data.</text>
</comment>
<gene>
    <name evidence="1" type="ORF">GALL_499080</name>
</gene>
<dbReference type="InterPro" id="IPR025500">
    <property type="entry name" value="DUF4390"/>
</dbReference>
<dbReference type="AlphaFoldDB" id="A0A1J5PBC0"/>
<dbReference type="Pfam" id="PF14334">
    <property type="entry name" value="DUF4390"/>
    <property type="match status" value="1"/>
</dbReference>
<name>A0A1J5PBC0_9ZZZZ</name>
<proteinExistence type="predicted"/>
<organism evidence="1">
    <name type="scientific">mine drainage metagenome</name>
    <dbReference type="NCBI Taxonomy" id="410659"/>
    <lineage>
        <taxon>unclassified sequences</taxon>
        <taxon>metagenomes</taxon>
        <taxon>ecological metagenomes</taxon>
    </lineage>
</organism>
<evidence type="ECO:0008006" key="2">
    <source>
        <dbReference type="Google" id="ProtNLM"/>
    </source>
</evidence>
<dbReference type="EMBL" id="MLJW01005271">
    <property type="protein sequence ID" value="OIQ68498.1"/>
    <property type="molecule type" value="Genomic_DNA"/>
</dbReference>
<protein>
    <recommendedName>
        <fullName evidence="2">Proline rich signal peptide protein</fullName>
    </recommendedName>
</protein>